<evidence type="ECO:0000313" key="2">
    <source>
        <dbReference type="Proteomes" id="UP000028701"/>
    </source>
</evidence>
<dbReference type="eggNOG" id="COG4328">
    <property type="taxonomic scope" value="Bacteria"/>
</dbReference>
<dbReference type="RefSeq" id="WP_165572220.1">
    <property type="nucleotide sequence ID" value="NZ_BBJU01000013.1"/>
</dbReference>
<accession>A0A081CVI1</accession>
<organism evidence="1 2">
    <name type="scientific">Agrobacterium rubi TR3 = NBRC 13261</name>
    <dbReference type="NCBI Taxonomy" id="1368415"/>
    <lineage>
        <taxon>Bacteria</taxon>
        <taxon>Pseudomonadati</taxon>
        <taxon>Pseudomonadota</taxon>
        <taxon>Alphaproteobacteria</taxon>
        <taxon>Hyphomicrobiales</taxon>
        <taxon>Rhizobiaceae</taxon>
        <taxon>Rhizobium/Agrobacterium group</taxon>
        <taxon>Agrobacterium</taxon>
    </lineage>
</organism>
<dbReference type="AlphaFoldDB" id="A0A081CVI1"/>
<evidence type="ECO:0008006" key="3">
    <source>
        <dbReference type="Google" id="ProtNLM"/>
    </source>
</evidence>
<dbReference type="EMBL" id="BBJU01000013">
    <property type="protein sequence ID" value="GAK70677.1"/>
    <property type="molecule type" value="Genomic_DNA"/>
</dbReference>
<gene>
    <name evidence="1" type="ORF">RRU01S_13_00150</name>
</gene>
<evidence type="ECO:0000313" key="1">
    <source>
        <dbReference type="EMBL" id="GAK70677.1"/>
    </source>
</evidence>
<proteinExistence type="predicted"/>
<name>A0A081CVI1_9HYPH</name>
<reference evidence="1 2" key="1">
    <citation type="submission" date="2014-08" db="EMBL/GenBank/DDBJ databases">
        <title>Whole genome shotgun sequence of Rhizobium rubi NBRC 13261.</title>
        <authorList>
            <person name="Katano-Makiyama Y."/>
            <person name="Hosoyama A."/>
            <person name="Hashimoto M."/>
            <person name="Hosoyama Y."/>
            <person name="Noguchi M."/>
            <person name="Tsuchikane K."/>
            <person name="Uohara A."/>
            <person name="Ohji S."/>
            <person name="Ichikawa N."/>
            <person name="Kimura A."/>
            <person name="Yamazoe A."/>
            <person name="Fujita N."/>
        </authorList>
    </citation>
    <scope>NUCLEOTIDE SEQUENCE [LARGE SCALE GENOMIC DNA]</scope>
    <source>
        <strain evidence="1 2">NBRC 13261</strain>
    </source>
</reference>
<comment type="caution">
    <text evidence="1">The sequence shown here is derived from an EMBL/GenBank/DDBJ whole genome shotgun (WGS) entry which is preliminary data.</text>
</comment>
<sequence length="165" mass="17372">MKLVLGIDTAWTERQPSGVALISDDGRGWQLVEVAASYEEFFSAPDGLAFIRHHGSIPDAGEIVSAVELKTGSSPDVVAIDMPLSVMPIVGRRVSDNLISSLYGARGGGTHTPSATRPGKISDDLRAGFDAAGYRLAVTSLRGRDLIEVYPHPALIELAGAGLFA</sequence>
<protein>
    <recommendedName>
        <fullName evidence="3">DUF429 domain-containing protein</fullName>
    </recommendedName>
</protein>
<dbReference type="Proteomes" id="UP000028701">
    <property type="component" value="Unassembled WGS sequence"/>
</dbReference>